<evidence type="ECO:0000313" key="1">
    <source>
        <dbReference type="EMBL" id="MDJ1500159.1"/>
    </source>
</evidence>
<dbReference type="Gene3D" id="1.10.275.10">
    <property type="entry name" value="Fumarase/aspartase (N-terminal domain)"/>
    <property type="match status" value="1"/>
</dbReference>
<sequence length="509" mass="57125">MLSIGKKLLELNDFVTHLSAQESVSIDENKLQDIRSNFSFLEKFAKDKVIYGINTGFGPMAQYKISDKDRVQLQYNLIRSHCSGTGALLPPLFVRAAMIARLNSLIQARSGIHEELILLLRDLLNHQITPIVYEHGGVGASGDLVQLAHLSLCLIGEGKVHYKGEILPAYQVFQQLQLKPLSIHIREGLAIMNGTSFMTGIALINLIQAKKVLHWAVIATSLITEITESYDDFFSVELNEVKWHKGQNNIAKKIREQVAGSQLVKSRIQHLYKKVDDPVFEEKVQEYYSIRCVPQILGPIEDTLELAEKIVVEELNSVNDNPIVNHEVENVFHGGNFHGDYVALEMDKVKISIAKLAMLSERQLNYLMNHKINEKLPPFLNKGVLGLNFGFQGVQFTATSTTAEAQTLSYPMYLHSIPNNNDNQDIVSMGTNAALICNKVIDNASQVLAIELMALVQAIDILNIKDKLSKANQQVIDQLQQTFLAFTDDQPQYEKIQQIKDLCFINTGF</sequence>
<dbReference type="GO" id="GO:0016841">
    <property type="term" value="F:ammonia-lyase activity"/>
    <property type="evidence" value="ECO:0007669"/>
    <property type="project" value="UniProtKB-ARBA"/>
</dbReference>
<dbReference type="CDD" id="cd00332">
    <property type="entry name" value="PAL-HAL"/>
    <property type="match status" value="1"/>
</dbReference>
<dbReference type="InterPro" id="IPR008948">
    <property type="entry name" value="L-Aspartase-like"/>
</dbReference>
<dbReference type="Proteomes" id="UP001232063">
    <property type="component" value="Unassembled WGS sequence"/>
</dbReference>
<dbReference type="EMBL" id="JASJOU010000001">
    <property type="protein sequence ID" value="MDJ1500159.1"/>
    <property type="molecule type" value="Genomic_DNA"/>
</dbReference>
<protein>
    <submittedName>
        <fullName evidence="1">Aromatic amino acid ammonia-lyase</fullName>
    </submittedName>
</protein>
<dbReference type="RefSeq" id="WP_314509683.1">
    <property type="nucleotide sequence ID" value="NZ_JASJOU010000001.1"/>
</dbReference>
<organism evidence="1 2">
    <name type="scientific">Xanthocytophaga agilis</name>
    <dbReference type="NCBI Taxonomy" id="3048010"/>
    <lineage>
        <taxon>Bacteria</taxon>
        <taxon>Pseudomonadati</taxon>
        <taxon>Bacteroidota</taxon>
        <taxon>Cytophagia</taxon>
        <taxon>Cytophagales</taxon>
        <taxon>Rhodocytophagaceae</taxon>
        <taxon>Xanthocytophaga</taxon>
    </lineage>
</organism>
<dbReference type="AlphaFoldDB" id="A0AAE3QY39"/>
<reference evidence="1" key="1">
    <citation type="submission" date="2023-05" db="EMBL/GenBank/DDBJ databases">
        <authorList>
            <person name="Zhang X."/>
        </authorList>
    </citation>
    <scope>NUCLEOTIDE SEQUENCE</scope>
    <source>
        <strain evidence="1">BD1B2-1</strain>
    </source>
</reference>
<dbReference type="Gene3D" id="1.20.200.10">
    <property type="entry name" value="Fumarase/aspartase (Central domain)"/>
    <property type="match status" value="1"/>
</dbReference>
<gene>
    <name evidence="1" type="ORF">QNI22_05860</name>
</gene>
<dbReference type="InterPro" id="IPR024083">
    <property type="entry name" value="Fumarase/histidase_N"/>
</dbReference>
<keyword evidence="2" id="KW-1185">Reference proteome</keyword>
<dbReference type="PANTHER" id="PTHR10362">
    <property type="entry name" value="HISTIDINE AMMONIA-LYASE"/>
    <property type="match status" value="1"/>
</dbReference>
<comment type="caution">
    <text evidence="1">The sequence shown here is derived from an EMBL/GenBank/DDBJ whole genome shotgun (WGS) entry which is preliminary data.</text>
</comment>
<dbReference type="SUPFAM" id="SSF48557">
    <property type="entry name" value="L-aspartase-like"/>
    <property type="match status" value="1"/>
</dbReference>
<proteinExistence type="predicted"/>
<dbReference type="InterPro" id="IPR001106">
    <property type="entry name" value="Aromatic_Lyase"/>
</dbReference>
<accession>A0AAE3QY39</accession>
<name>A0AAE3QY39_9BACT</name>
<evidence type="ECO:0000313" key="2">
    <source>
        <dbReference type="Proteomes" id="UP001232063"/>
    </source>
</evidence>
<dbReference type="Pfam" id="PF00221">
    <property type="entry name" value="Lyase_aromatic"/>
    <property type="match status" value="1"/>
</dbReference>